<sequence length="322" mass="36147">MEGEEQTEASKQGSAETGYDSRNDFFSHNQYKLAATHLEFSELERESVADKVVLNSNFLATAFLVDRTTQVAFFVCPTGRTYPAAEVRLAAETYLAYLGEQMGRVESCEQIGRVDSYDPTEAAVSPGSKSAMKKRSIDQSNEGEAEVEDTVVKHVRFDVGKAEDAASDDQDQVTTSVLPSDPTTAQDPKLLADEDLRRAFVAAKSTYNDAKTRHEVAEAASHSAFMACVVTKIELKRFLDTYESLSSEHTRREMMQKVAQLTPDDSLTELPEYLSEPRRRERVERAMMKYGWEDTKAREFVMDQDTEVMEVLVELRRVSGSL</sequence>
<proteinExistence type="predicted"/>
<protein>
    <submittedName>
        <fullName evidence="1">Uncharacterized protein</fullName>
    </submittedName>
</protein>
<name>A0ACC3ML38_9PEZI</name>
<comment type="caution">
    <text evidence="1">The sequence shown here is derived from an EMBL/GenBank/DDBJ whole genome shotgun (WGS) entry which is preliminary data.</text>
</comment>
<reference evidence="1" key="1">
    <citation type="submission" date="2023-07" db="EMBL/GenBank/DDBJ databases">
        <title>Black Yeasts Isolated from many extreme environments.</title>
        <authorList>
            <person name="Coleine C."/>
            <person name="Stajich J.E."/>
            <person name="Selbmann L."/>
        </authorList>
    </citation>
    <scope>NUCLEOTIDE SEQUENCE</scope>
    <source>
        <strain evidence="1">CCFEE 5714</strain>
    </source>
</reference>
<gene>
    <name evidence="1" type="ORF">LTR37_017079</name>
</gene>
<evidence type="ECO:0000313" key="2">
    <source>
        <dbReference type="Proteomes" id="UP001281147"/>
    </source>
</evidence>
<evidence type="ECO:0000313" key="1">
    <source>
        <dbReference type="EMBL" id="KAK3698121.1"/>
    </source>
</evidence>
<accession>A0ACC3ML38</accession>
<keyword evidence="2" id="KW-1185">Reference proteome</keyword>
<organism evidence="1 2">
    <name type="scientific">Vermiconidia calcicola</name>
    <dbReference type="NCBI Taxonomy" id="1690605"/>
    <lineage>
        <taxon>Eukaryota</taxon>
        <taxon>Fungi</taxon>
        <taxon>Dikarya</taxon>
        <taxon>Ascomycota</taxon>
        <taxon>Pezizomycotina</taxon>
        <taxon>Dothideomycetes</taxon>
        <taxon>Dothideomycetidae</taxon>
        <taxon>Mycosphaerellales</taxon>
        <taxon>Extremaceae</taxon>
        <taxon>Vermiconidia</taxon>
    </lineage>
</organism>
<dbReference type="Proteomes" id="UP001281147">
    <property type="component" value="Unassembled WGS sequence"/>
</dbReference>
<dbReference type="EMBL" id="JAUTXU010000214">
    <property type="protein sequence ID" value="KAK3698121.1"/>
    <property type="molecule type" value="Genomic_DNA"/>
</dbReference>